<dbReference type="Gene3D" id="3.30.160.60">
    <property type="entry name" value="Classic Zinc Finger"/>
    <property type="match status" value="4"/>
</dbReference>
<dbReference type="InterPro" id="IPR050636">
    <property type="entry name" value="C2H2-ZF_domain-containing"/>
</dbReference>
<evidence type="ECO:0000256" key="4">
    <source>
        <dbReference type="ARBA" id="ARBA00022771"/>
    </source>
</evidence>
<feature type="domain" description="C2H2-type" evidence="11">
    <location>
        <begin position="270"/>
        <end position="298"/>
    </location>
</feature>
<keyword evidence="2 10" id="KW-0479">Metal-binding</keyword>
<organism evidence="13 14">
    <name type="scientific">Chironomus riparius</name>
    <dbReference type="NCBI Taxonomy" id="315576"/>
    <lineage>
        <taxon>Eukaryota</taxon>
        <taxon>Metazoa</taxon>
        <taxon>Ecdysozoa</taxon>
        <taxon>Arthropoda</taxon>
        <taxon>Hexapoda</taxon>
        <taxon>Insecta</taxon>
        <taxon>Pterygota</taxon>
        <taxon>Neoptera</taxon>
        <taxon>Endopterygota</taxon>
        <taxon>Diptera</taxon>
        <taxon>Nematocera</taxon>
        <taxon>Chironomoidea</taxon>
        <taxon>Chironomidae</taxon>
        <taxon>Chironominae</taxon>
        <taxon>Chironomus</taxon>
    </lineage>
</organism>
<dbReference type="Proteomes" id="UP001153620">
    <property type="component" value="Chromosome 4"/>
</dbReference>
<feature type="domain" description="ZAD" evidence="12">
    <location>
        <begin position="7"/>
        <end position="81"/>
    </location>
</feature>
<comment type="subcellular location">
    <subcellularLocation>
        <location evidence="1">Nucleus</location>
    </subcellularLocation>
</comment>
<feature type="domain" description="C2H2-type" evidence="11">
    <location>
        <begin position="124"/>
        <end position="152"/>
    </location>
</feature>
<dbReference type="SUPFAM" id="SSF57667">
    <property type="entry name" value="beta-beta-alpha zinc fingers"/>
    <property type="match status" value="3"/>
</dbReference>
<dbReference type="EMBL" id="OU895880">
    <property type="protein sequence ID" value="CAG9810815.1"/>
    <property type="molecule type" value="Genomic_DNA"/>
</dbReference>
<evidence type="ECO:0000256" key="9">
    <source>
        <dbReference type="PROSITE-ProRule" id="PRU00042"/>
    </source>
</evidence>
<dbReference type="PROSITE" id="PS51915">
    <property type="entry name" value="ZAD"/>
    <property type="match status" value="1"/>
</dbReference>
<keyword evidence="7" id="KW-0804">Transcription</keyword>
<evidence type="ECO:0000259" key="12">
    <source>
        <dbReference type="PROSITE" id="PS51915"/>
    </source>
</evidence>
<feature type="domain" description="C2H2-type" evidence="11">
    <location>
        <begin position="242"/>
        <end position="269"/>
    </location>
</feature>
<evidence type="ECO:0000256" key="7">
    <source>
        <dbReference type="ARBA" id="ARBA00023163"/>
    </source>
</evidence>
<dbReference type="Pfam" id="PF00096">
    <property type="entry name" value="zf-C2H2"/>
    <property type="match status" value="2"/>
</dbReference>
<reference evidence="13" key="2">
    <citation type="submission" date="2022-10" db="EMBL/GenBank/DDBJ databases">
        <authorList>
            <consortium name="ENA_rothamsted_submissions"/>
            <consortium name="culmorum"/>
            <person name="King R."/>
        </authorList>
    </citation>
    <scope>NUCLEOTIDE SEQUENCE</scope>
</reference>
<dbReference type="SMART" id="SM00868">
    <property type="entry name" value="zf-AD"/>
    <property type="match status" value="1"/>
</dbReference>
<reference evidence="13" key="1">
    <citation type="submission" date="2022-01" db="EMBL/GenBank/DDBJ databases">
        <authorList>
            <person name="King R."/>
        </authorList>
    </citation>
    <scope>NUCLEOTIDE SEQUENCE</scope>
</reference>
<keyword evidence="5 10" id="KW-0862">Zinc</keyword>
<dbReference type="PROSITE" id="PS50157">
    <property type="entry name" value="ZINC_FINGER_C2H2_2"/>
    <property type="match status" value="6"/>
</dbReference>
<dbReference type="GO" id="GO:0005634">
    <property type="term" value="C:nucleus"/>
    <property type="evidence" value="ECO:0007669"/>
    <property type="project" value="UniProtKB-SubCell"/>
</dbReference>
<feature type="binding site" evidence="10">
    <location>
        <position position="9"/>
    </location>
    <ligand>
        <name>Zn(2+)</name>
        <dbReference type="ChEBI" id="CHEBI:29105"/>
    </ligand>
</feature>
<evidence type="ECO:0000256" key="6">
    <source>
        <dbReference type="ARBA" id="ARBA00023015"/>
    </source>
</evidence>
<evidence type="ECO:0000256" key="2">
    <source>
        <dbReference type="ARBA" id="ARBA00022723"/>
    </source>
</evidence>
<sequence length="313" mass="36410">MSAINDKSCRICLTSNSAFINIFGKFHNRQVKEIIENLVQIKIDEFLKAPKFICQLCLTKLLQAETIIELCRKNHEFLSELSKIDDESAPTVDEIIIEELVEPPADPIDIELKIEVDEPQKSSFFCSACGQDYNTRQKLLYHEKTKHNTSNFVPQTFTCDRCGRIFKQKSHVINHMNVVHLKIKRFHCDICDFKMYSKTHYTTHLKTHSNVKDFVCPQCDKAFARKTTLDTHLKTHTGQRDYVCKFCSKSYTAHTDLKRHLSQHTNKKPYNCNLCSDGFTLKRQLFDHIRSKHPGKDTSSWLTGKTSWSDLMR</sequence>
<evidence type="ECO:0000256" key="8">
    <source>
        <dbReference type="ARBA" id="ARBA00023242"/>
    </source>
</evidence>
<evidence type="ECO:0000256" key="1">
    <source>
        <dbReference type="ARBA" id="ARBA00004123"/>
    </source>
</evidence>
<dbReference type="SMART" id="SM00355">
    <property type="entry name" value="ZnF_C2H2"/>
    <property type="match status" value="6"/>
</dbReference>
<keyword evidence="8" id="KW-0539">Nucleus</keyword>
<dbReference type="InterPro" id="IPR013087">
    <property type="entry name" value="Znf_C2H2_type"/>
</dbReference>
<feature type="domain" description="C2H2-type" evidence="11">
    <location>
        <begin position="157"/>
        <end position="185"/>
    </location>
</feature>
<keyword evidence="3" id="KW-0677">Repeat</keyword>
<dbReference type="Gene3D" id="3.40.1800.20">
    <property type="match status" value="1"/>
</dbReference>
<feature type="binding site" evidence="10">
    <location>
        <position position="54"/>
    </location>
    <ligand>
        <name>Zn(2+)</name>
        <dbReference type="ChEBI" id="CHEBI:29105"/>
    </ligand>
</feature>
<dbReference type="Pfam" id="PF07776">
    <property type="entry name" value="zf-AD"/>
    <property type="match status" value="1"/>
</dbReference>
<evidence type="ECO:0000313" key="13">
    <source>
        <dbReference type="EMBL" id="CAG9810815.1"/>
    </source>
</evidence>
<dbReference type="GO" id="GO:0008270">
    <property type="term" value="F:zinc ion binding"/>
    <property type="evidence" value="ECO:0007669"/>
    <property type="project" value="UniProtKB-UniRule"/>
</dbReference>
<dbReference type="FunFam" id="3.30.160.60:FF:000100">
    <property type="entry name" value="Zinc finger 45-like"/>
    <property type="match status" value="1"/>
</dbReference>
<dbReference type="AlphaFoldDB" id="A0A9N9X0B2"/>
<feature type="binding site" evidence="10">
    <location>
        <position position="12"/>
    </location>
    <ligand>
        <name>Zn(2+)</name>
        <dbReference type="ChEBI" id="CHEBI:29105"/>
    </ligand>
</feature>
<dbReference type="InterPro" id="IPR012934">
    <property type="entry name" value="Znf_AD"/>
</dbReference>
<protein>
    <submittedName>
        <fullName evidence="13">Uncharacterized protein</fullName>
    </submittedName>
</protein>
<dbReference type="PROSITE" id="PS00028">
    <property type="entry name" value="ZINC_FINGER_C2H2_1"/>
    <property type="match status" value="5"/>
</dbReference>
<keyword evidence="6" id="KW-0805">Transcription regulation</keyword>
<evidence type="ECO:0000256" key="10">
    <source>
        <dbReference type="PROSITE-ProRule" id="PRU01263"/>
    </source>
</evidence>
<feature type="domain" description="C2H2-type" evidence="11">
    <location>
        <begin position="186"/>
        <end position="213"/>
    </location>
</feature>
<proteinExistence type="predicted"/>
<feature type="binding site" evidence="10">
    <location>
        <position position="57"/>
    </location>
    <ligand>
        <name>Zn(2+)</name>
        <dbReference type="ChEBI" id="CHEBI:29105"/>
    </ligand>
</feature>
<keyword evidence="14" id="KW-1185">Reference proteome</keyword>
<name>A0A9N9X0B2_9DIPT</name>
<evidence type="ECO:0000259" key="11">
    <source>
        <dbReference type="PROSITE" id="PS50157"/>
    </source>
</evidence>
<dbReference type="PANTHER" id="PTHR47772:SF13">
    <property type="entry name" value="GASTRULA ZINC FINGER PROTEIN XLCGF49.1-LIKE-RELATED"/>
    <property type="match status" value="1"/>
</dbReference>
<evidence type="ECO:0000313" key="14">
    <source>
        <dbReference type="Proteomes" id="UP001153620"/>
    </source>
</evidence>
<accession>A0A9N9X0B2</accession>
<feature type="domain" description="C2H2-type" evidence="11">
    <location>
        <begin position="214"/>
        <end position="241"/>
    </location>
</feature>
<evidence type="ECO:0000256" key="5">
    <source>
        <dbReference type="ARBA" id="ARBA00022833"/>
    </source>
</evidence>
<keyword evidence="4 9" id="KW-0863">Zinc-finger</keyword>
<gene>
    <name evidence="13" type="ORF">CHIRRI_LOCUS13627</name>
</gene>
<dbReference type="PANTHER" id="PTHR47772">
    <property type="entry name" value="ZINC FINGER PROTEIN 200"/>
    <property type="match status" value="1"/>
</dbReference>
<dbReference type="FunFam" id="3.30.160.60:FF:001182">
    <property type="entry name" value="Zinc finger, C2H2 type"/>
    <property type="match status" value="1"/>
</dbReference>
<dbReference type="OrthoDB" id="8110073at2759"/>
<dbReference type="SUPFAM" id="SSF57716">
    <property type="entry name" value="Glucocorticoid receptor-like (DNA-binding domain)"/>
    <property type="match status" value="1"/>
</dbReference>
<evidence type="ECO:0000256" key="3">
    <source>
        <dbReference type="ARBA" id="ARBA00022737"/>
    </source>
</evidence>
<dbReference type="InterPro" id="IPR036236">
    <property type="entry name" value="Znf_C2H2_sf"/>
</dbReference>